<evidence type="ECO:0000313" key="4">
    <source>
        <dbReference type="Proteomes" id="UP001188597"/>
    </source>
</evidence>
<keyword evidence="4" id="KW-1185">Reference proteome</keyword>
<evidence type="ECO:0000313" key="3">
    <source>
        <dbReference type="EMBL" id="KAK3032212.1"/>
    </source>
</evidence>
<accession>A0AA88WRG1</accession>
<feature type="compositionally biased region" description="Polar residues" evidence="1">
    <location>
        <begin position="65"/>
        <end position="78"/>
    </location>
</feature>
<feature type="region of interest" description="Disordered" evidence="1">
    <location>
        <begin position="1"/>
        <end position="118"/>
    </location>
</feature>
<feature type="compositionally biased region" description="Low complexity" evidence="1">
    <location>
        <begin position="99"/>
        <end position="110"/>
    </location>
</feature>
<name>A0AA88WRG1_9ASTE</name>
<dbReference type="Proteomes" id="UP001188597">
    <property type="component" value="Unassembled WGS sequence"/>
</dbReference>
<dbReference type="Gene3D" id="1.10.150.50">
    <property type="entry name" value="Transcription Factor, Ets-1"/>
    <property type="match status" value="1"/>
</dbReference>
<dbReference type="Pfam" id="PF00536">
    <property type="entry name" value="SAM_1"/>
    <property type="match status" value="1"/>
</dbReference>
<dbReference type="SUPFAM" id="SSF47769">
    <property type="entry name" value="SAM/Pointed domain"/>
    <property type="match status" value="1"/>
</dbReference>
<dbReference type="EMBL" id="JAVXUP010000277">
    <property type="protein sequence ID" value="KAK3032212.1"/>
    <property type="molecule type" value="Genomic_DNA"/>
</dbReference>
<evidence type="ECO:0000256" key="1">
    <source>
        <dbReference type="SAM" id="MobiDB-lite"/>
    </source>
</evidence>
<feature type="compositionally biased region" description="Acidic residues" evidence="1">
    <location>
        <begin position="27"/>
        <end position="36"/>
    </location>
</feature>
<organism evidence="3 4">
    <name type="scientific">Escallonia herrerae</name>
    <dbReference type="NCBI Taxonomy" id="1293975"/>
    <lineage>
        <taxon>Eukaryota</taxon>
        <taxon>Viridiplantae</taxon>
        <taxon>Streptophyta</taxon>
        <taxon>Embryophyta</taxon>
        <taxon>Tracheophyta</taxon>
        <taxon>Spermatophyta</taxon>
        <taxon>Magnoliopsida</taxon>
        <taxon>eudicotyledons</taxon>
        <taxon>Gunneridae</taxon>
        <taxon>Pentapetalae</taxon>
        <taxon>asterids</taxon>
        <taxon>campanulids</taxon>
        <taxon>Escalloniales</taxon>
        <taxon>Escalloniaceae</taxon>
        <taxon>Escallonia</taxon>
    </lineage>
</organism>
<dbReference type="InterPro" id="IPR013761">
    <property type="entry name" value="SAM/pointed_sf"/>
</dbReference>
<proteinExistence type="predicted"/>
<dbReference type="AlphaFoldDB" id="A0AA88WRG1"/>
<dbReference type="InterPro" id="IPR001660">
    <property type="entry name" value="SAM"/>
</dbReference>
<feature type="compositionally biased region" description="Low complexity" evidence="1">
    <location>
        <begin position="40"/>
        <end position="64"/>
    </location>
</feature>
<comment type="caution">
    <text evidence="3">The sequence shown here is derived from an EMBL/GenBank/DDBJ whole genome shotgun (WGS) entry which is preliminary data.</text>
</comment>
<sequence>MASRSTEEEELKKKTPSSQSTESLLTFDDEDDDDFQDPATHPLHLTQTTLLGRSRGRSSSCCSRISFSQPLKPSNSAVSRPPKKPKRHAGKENLDTGGTPLLSLSNTPPLFRMSSNPPSTINTRQQVDALAPDLDLDCSLDVIKSTIDSSYRVAVDASAHAPAPACNSTIVTSTNKPENMALYPKGGFSYSSNSIESRLLRSRVNCAPNVCVNDGGKNQREEFEPGPKLDVLLKLCTEEDQHPIAAEFLHCKENGSDGGLICCPMCGVDISSLTHEMRQVHTNECLDEEETPDNVVLPDVDAGLQYPRQVLDASPARSPRQAFEVCPVREWLCSLGLARYAEIFVKEEVDWDTLQWLTEETFHNLK</sequence>
<dbReference type="CDD" id="cd09487">
    <property type="entry name" value="SAM_superfamily"/>
    <property type="match status" value="1"/>
</dbReference>
<reference evidence="3" key="1">
    <citation type="submission" date="2022-12" db="EMBL/GenBank/DDBJ databases">
        <title>Draft genome assemblies for two species of Escallonia (Escalloniales).</title>
        <authorList>
            <person name="Chanderbali A."/>
            <person name="Dervinis C."/>
            <person name="Anghel I."/>
            <person name="Soltis D."/>
            <person name="Soltis P."/>
            <person name="Zapata F."/>
        </authorList>
    </citation>
    <scope>NUCLEOTIDE SEQUENCE</scope>
    <source>
        <strain evidence="3">UCBG64.0493</strain>
        <tissue evidence="3">Leaf</tissue>
    </source>
</reference>
<protein>
    <recommendedName>
        <fullName evidence="2">SAM domain-containing protein</fullName>
    </recommendedName>
</protein>
<feature type="domain" description="SAM" evidence="2">
    <location>
        <begin position="323"/>
        <end position="366"/>
    </location>
</feature>
<gene>
    <name evidence="3" type="ORF">RJ639_036142</name>
</gene>
<evidence type="ECO:0000259" key="2">
    <source>
        <dbReference type="PROSITE" id="PS50105"/>
    </source>
</evidence>
<dbReference type="PROSITE" id="PS50105">
    <property type="entry name" value="SAM_DOMAIN"/>
    <property type="match status" value="1"/>
</dbReference>